<dbReference type="EMBL" id="AYRZ02000011">
    <property type="protein sequence ID" value="PHT68492.1"/>
    <property type="molecule type" value="Genomic_DNA"/>
</dbReference>
<accession>A0A2G2YFG4</accession>
<keyword evidence="7" id="KW-0539">Nucleus</keyword>
<proteinExistence type="inferred from homology"/>
<evidence type="ECO:0000256" key="4">
    <source>
        <dbReference type="ARBA" id="ARBA00022833"/>
    </source>
</evidence>
<dbReference type="GO" id="GO:0005634">
    <property type="term" value="C:nucleus"/>
    <property type="evidence" value="ECO:0000318"/>
    <property type="project" value="GO_Central"/>
</dbReference>
<dbReference type="GO" id="GO:0003677">
    <property type="term" value="F:DNA binding"/>
    <property type="evidence" value="ECO:0000318"/>
    <property type="project" value="GO_Central"/>
</dbReference>
<keyword evidence="3" id="KW-0479">Metal-binding</keyword>
<dbReference type="InterPro" id="IPR056924">
    <property type="entry name" value="SH3_Tf2-1"/>
</dbReference>
<evidence type="ECO:0000256" key="7">
    <source>
        <dbReference type="ARBA" id="ARBA00023242"/>
    </source>
</evidence>
<dbReference type="Pfam" id="PF24626">
    <property type="entry name" value="SH3_Tf2-1"/>
    <property type="match status" value="1"/>
</dbReference>
<dbReference type="Gramene" id="PHT68492">
    <property type="protein sequence ID" value="PHT68492"/>
    <property type="gene ID" value="T459_27979"/>
</dbReference>
<feature type="domain" description="Tf2-1-like SH3-like" evidence="9">
    <location>
        <begin position="112"/>
        <end position="176"/>
    </location>
</feature>
<evidence type="ECO:0000259" key="9">
    <source>
        <dbReference type="Pfam" id="PF24626"/>
    </source>
</evidence>
<dbReference type="Proteomes" id="UP000222542">
    <property type="component" value="Unassembled WGS sequence"/>
</dbReference>
<dbReference type="NCBIfam" id="TIGR01623">
    <property type="entry name" value="put_zinc_LRP1"/>
    <property type="match status" value="1"/>
</dbReference>
<name>A0A2G2YFG4_CAPAN</name>
<reference evidence="10 11" key="2">
    <citation type="journal article" date="2017" name="Genome Biol.">
        <title>New reference genome sequences of hot pepper reveal the massive evolution of plant disease-resistance genes by retroduplication.</title>
        <authorList>
            <person name="Kim S."/>
            <person name="Park J."/>
            <person name="Yeom S.I."/>
            <person name="Kim Y.M."/>
            <person name="Seo E."/>
            <person name="Kim K.T."/>
            <person name="Kim M.S."/>
            <person name="Lee J.M."/>
            <person name="Cheong K."/>
            <person name="Shin H.S."/>
            <person name="Kim S.B."/>
            <person name="Han K."/>
            <person name="Lee J."/>
            <person name="Park M."/>
            <person name="Lee H.A."/>
            <person name="Lee H.Y."/>
            <person name="Lee Y."/>
            <person name="Oh S."/>
            <person name="Lee J.H."/>
            <person name="Choi E."/>
            <person name="Choi E."/>
            <person name="Lee S.E."/>
            <person name="Jeon J."/>
            <person name="Kim H."/>
            <person name="Choi G."/>
            <person name="Song H."/>
            <person name="Lee J."/>
            <person name="Lee S.C."/>
            <person name="Kwon J.K."/>
            <person name="Lee H.Y."/>
            <person name="Koo N."/>
            <person name="Hong Y."/>
            <person name="Kim R.W."/>
            <person name="Kang W.H."/>
            <person name="Huh J.H."/>
            <person name="Kang B.C."/>
            <person name="Yang T.J."/>
            <person name="Lee Y.H."/>
            <person name="Bennetzen J.L."/>
            <person name="Choi D."/>
        </authorList>
    </citation>
    <scope>NUCLEOTIDE SEQUENCE [LARGE SCALE GENOMIC DNA]</scope>
    <source>
        <strain evidence="11">cv. CM334</strain>
    </source>
</reference>
<evidence type="ECO:0000256" key="5">
    <source>
        <dbReference type="ARBA" id="ARBA00023125"/>
    </source>
</evidence>
<dbReference type="InterPro" id="IPR036397">
    <property type="entry name" value="RNaseH_sf"/>
</dbReference>
<dbReference type="PANTHER" id="PTHR31604:SF30">
    <property type="entry name" value="PROTEIN LATERAL ROOT PRIMORDIUM 1"/>
    <property type="match status" value="1"/>
</dbReference>
<feature type="region of interest" description="Disordered" evidence="8">
    <location>
        <begin position="518"/>
        <end position="570"/>
    </location>
</feature>
<evidence type="ECO:0000313" key="11">
    <source>
        <dbReference type="Proteomes" id="UP000222542"/>
    </source>
</evidence>
<feature type="compositionally biased region" description="Low complexity" evidence="8">
    <location>
        <begin position="412"/>
        <end position="434"/>
    </location>
</feature>
<dbReference type="InterPro" id="IPR006511">
    <property type="entry name" value="SHI_C"/>
</dbReference>
<dbReference type="InterPro" id="IPR006510">
    <property type="entry name" value="Znf_LRP1"/>
</dbReference>
<dbReference type="AlphaFoldDB" id="A0A2G2YFG4"/>
<dbReference type="SUPFAM" id="SSF53098">
    <property type="entry name" value="Ribonuclease H-like"/>
    <property type="match status" value="1"/>
</dbReference>
<feature type="compositionally biased region" description="Polar residues" evidence="8">
    <location>
        <begin position="554"/>
        <end position="566"/>
    </location>
</feature>
<dbReference type="NCBIfam" id="TIGR01624">
    <property type="entry name" value="LRP1_Cterm"/>
    <property type="match status" value="1"/>
</dbReference>
<comment type="caution">
    <text evidence="10">The sequence shown here is derived from an EMBL/GenBank/DDBJ whole genome shotgun (WGS) entry which is preliminary data.</text>
</comment>
<dbReference type="InterPro" id="IPR007818">
    <property type="entry name" value="SHI"/>
</dbReference>
<dbReference type="OMA" id="HSGMWSA"/>
<protein>
    <submittedName>
        <fullName evidence="10">Protein LATERAL ROOT PRIMORDIUM 1</fullName>
    </submittedName>
</protein>
<feature type="region of interest" description="Disordered" evidence="8">
    <location>
        <begin position="405"/>
        <end position="434"/>
    </location>
</feature>
<dbReference type="PANTHER" id="PTHR31604">
    <property type="entry name" value="PROTEIN LATERAL ROOT PRIMORDIUM 1"/>
    <property type="match status" value="1"/>
</dbReference>
<keyword evidence="6" id="KW-0010">Activator</keyword>
<keyword evidence="5" id="KW-0238">DNA-binding</keyword>
<feature type="compositionally biased region" description="Low complexity" evidence="8">
    <location>
        <begin position="537"/>
        <end position="553"/>
    </location>
</feature>
<keyword evidence="4" id="KW-0862">Zinc</keyword>
<evidence type="ECO:0000256" key="3">
    <source>
        <dbReference type="ARBA" id="ARBA00022723"/>
    </source>
</evidence>
<dbReference type="InterPro" id="IPR012337">
    <property type="entry name" value="RNaseH-like_sf"/>
</dbReference>
<evidence type="ECO:0000256" key="8">
    <source>
        <dbReference type="SAM" id="MobiDB-lite"/>
    </source>
</evidence>
<dbReference type="Gene3D" id="3.30.420.10">
    <property type="entry name" value="Ribonuclease H-like superfamily/Ribonuclease H"/>
    <property type="match status" value="1"/>
</dbReference>
<evidence type="ECO:0000256" key="6">
    <source>
        <dbReference type="ARBA" id="ARBA00023159"/>
    </source>
</evidence>
<gene>
    <name evidence="10" type="ORF">T459_27979</name>
</gene>
<dbReference type="GO" id="GO:0046872">
    <property type="term" value="F:metal ion binding"/>
    <property type="evidence" value="ECO:0007669"/>
    <property type="project" value="UniProtKB-KW"/>
</dbReference>
<sequence>MDFVRGLPHSRRQHDSIWVIIDRMTKSSQFLPIHSSYIAEDYVKLYDRELVRLYGVPLSILSDRGEVALVGTNLVFEEIEKVHMITERLKTDQNHHKSYTDVRRRDLEFVVGDLVYLKIFPMKGVKRFNKKGKLSPRYVGPYRILSHYGKVAYELKLPTDLASVHLVFHVSLLKKCIGDPAVVVSLESIDCLISFYYAKQEVTKPSTKIGETVDGKPKVKEASKAGATFFLPFSGRNLLKSAAVATARRLLQASDSGAFADWVANSSTSSAAAIGDLSLGFNAGTTISGGGGNGTTGGGGGGHSGMWSASSSRQMQINYGLQPEMGMFVVHPASFHHHHHNQESTINFDPHHHHQSINVTSNLSNTSATNTSLGVGVGVGVIPLLTATPLTNMVSFDDQDLVSRNRGGNDGSGFQFFSNQQPQNSTNYTKNSTSNILGGGSGNIGGNNNIGGSVSSTSSTTCQDCGNQAKKDCTHRRCRTCCKSRGFDCTTHVKSTWVPAARRRERQLMAGATTNVNVAAGSSSQSTSSAKKPRLVNSQTTTTASHTSTSNNTPPRSFDTSSSHQDASFKASLPGQVRAPAVFKCVRVTSVDEGEDEYAYQAAVRIGGHVFKGFLYDQGLDEGKNNNNFPNLSDLHLGGGNGNEPSDLYATSTGGGLLGGSNYGNPIN</sequence>
<keyword evidence="11" id="KW-1185">Reference proteome</keyword>
<dbReference type="GO" id="GO:0003700">
    <property type="term" value="F:DNA-binding transcription factor activity"/>
    <property type="evidence" value="ECO:0007669"/>
    <property type="project" value="InterPro"/>
</dbReference>
<dbReference type="Pfam" id="PF05142">
    <property type="entry name" value="DUF702"/>
    <property type="match status" value="1"/>
</dbReference>
<dbReference type="STRING" id="4072.A0A2G2YFG4"/>
<organism evidence="10 11">
    <name type="scientific">Capsicum annuum</name>
    <name type="common">Capsicum pepper</name>
    <dbReference type="NCBI Taxonomy" id="4072"/>
    <lineage>
        <taxon>Eukaryota</taxon>
        <taxon>Viridiplantae</taxon>
        <taxon>Streptophyta</taxon>
        <taxon>Embryophyta</taxon>
        <taxon>Tracheophyta</taxon>
        <taxon>Spermatophyta</taxon>
        <taxon>Magnoliopsida</taxon>
        <taxon>eudicotyledons</taxon>
        <taxon>Gunneridae</taxon>
        <taxon>Pentapetalae</taxon>
        <taxon>asterids</taxon>
        <taxon>lamiids</taxon>
        <taxon>Solanales</taxon>
        <taxon>Solanaceae</taxon>
        <taxon>Solanoideae</taxon>
        <taxon>Capsiceae</taxon>
        <taxon>Capsicum</taxon>
    </lineage>
</organism>
<evidence type="ECO:0000313" key="10">
    <source>
        <dbReference type="EMBL" id="PHT68492.1"/>
    </source>
</evidence>
<evidence type="ECO:0000256" key="1">
    <source>
        <dbReference type="ARBA" id="ARBA00004123"/>
    </source>
</evidence>
<reference evidence="10 11" key="1">
    <citation type="journal article" date="2014" name="Nat. Genet.">
        <title>Genome sequence of the hot pepper provides insights into the evolution of pungency in Capsicum species.</title>
        <authorList>
            <person name="Kim S."/>
            <person name="Park M."/>
            <person name="Yeom S.I."/>
            <person name="Kim Y.M."/>
            <person name="Lee J.M."/>
            <person name="Lee H.A."/>
            <person name="Seo E."/>
            <person name="Choi J."/>
            <person name="Cheong K."/>
            <person name="Kim K.T."/>
            <person name="Jung K."/>
            <person name="Lee G.W."/>
            <person name="Oh S.K."/>
            <person name="Bae C."/>
            <person name="Kim S.B."/>
            <person name="Lee H.Y."/>
            <person name="Kim S.Y."/>
            <person name="Kim M.S."/>
            <person name="Kang B.C."/>
            <person name="Jo Y.D."/>
            <person name="Yang H.B."/>
            <person name="Jeong H.J."/>
            <person name="Kang W.H."/>
            <person name="Kwon J.K."/>
            <person name="Shin C."/>
            <person name="Lim J.Y."/>
            <person name="Park J.H."/>
            <person name="Huh J.H."/>
            <person name="Kim J.S."/>
            <person name="Kim B.D."/>
            <person name="Cohen O."/>
            <person name="Paran I."/>
            <person name="Suh M.C."/>
            <person name="Lee S.B."/>
            <person name="Kim Y.K."/>
            <person name="Shin Y."/>
            <person name="Noh S.J."/>
            <person name="Park J."/>
            <person name="Seo Y.S."/>
            <person name="Kwon S.Y."/>
            <person name="Kim H.A."/>
            <person name="Park J.M."/>
            <person name="Kim H.J."/>
            <person name="Choi S.B."/>
            <person name="Bosland P.W."/>
            <person name="Reeves G."/>
            <person name="Jo S.H."/>
            <person name="Lee B.W."/>
            <person name="Cho H.T."/>
            <person name="Choi H.S."/>
            <person name="Lee M.S."/>
            <person name="Yu Y."/>
            <person name="Do Choi Y."/>
            <person name="Park B.S."/>
            <person name="van Deynze A."/>
            <person name="Ashrafi H."/>
            <person name="Hill T."/>
            <person name="Kim W.T."/>
            <person name="Pai H.S."/>
            <person name="Ahn H.K."/>
            <person name="Yeam I."/>
            <person name="Giovannoni J.J."/>
            <person name="Rose J.K."/>
            <person name="Sorensen I."/>
            <person name="Lee S.J."/>
            <person name="Kim R.W."/>
            <person name="Choi I.Y."/>
            <person name="Choi B.S."/>
            <person name="Lim J.S."/>
            <person name="Lee Y.H."/>
            <person name="Choi D."/>
        </authorList>
    </citation>
    <scope>NUCLEOTIDE SEQUENCE [LARGE SCALE GENOMIC DNA]</scope>
    <source>
        <strain evidence="11">cv. CM334</strain>
    </source>
</reference>
<evidence type="ECO:0000256" key="2">
    <source>
        <dbReference type="ARBA" id="ARBA00006911"/>
    </source>
</evidence>
<comment type="subcellular location">
    <subcellularLocation>
        <location evidence="1">Nucleus</location>
    </subcellularLocation>
</comment>
<comment type="similarity">
    <text evidence="2">Belongs to the SHI protein family.</text>
</comment>
<dbReference type="GO" id="GO:0045893">
    <property type="term" value="P:positive regulation of DNA-templated transcription"/>
    <property type="evidence" value="ECO:0000318"/>
    <property type="project" value="GO_Central"/>
</dbReference>